<reference evidence="9 10" key="1">
    <citation type="submission" date="2014-02" db="EMBL/GenBank/DDBJ databases">
        <title>Whole genome shotgun sequence of Rhodococcus wratislaviensis NBRC 100605.</title>
        <authorList>
            <person name="Hosoyama A."/>
            <person name="Tsuchikane K."/>
            <person name="Yoshida I."/>
            <person name="Ohji S."/>
            <person name="Ichikawa N."/>
            <person name="Yamazoe A."/>
            <person name="Fujita N."/>
        </authorList>
    </citation>
    <scope>NUCLEOTIDE SEQUENCE [LARGE SCALE GENOMIC DNA]</scope>
    <source>
        <strain evidence="9 10">NBRC 100605</strain>
    </source>
</reference>
<evidence type="ECO:0000256" key="3">
    <source>
        <dbReference type="ARBA" id="ARBA00022692"/>
    </source>
</evidence>
<feature type="transmembrane region" description="Helical" evidence="8">
    <location>
        <begin position="23"/>
        <end position="45"/>
    </location>
</feature>
<dbReference type="AlphaFoldDB" id="X0PZC2"/>
<keyword evidence="7 8" id="KW-0472">Membrane</keyword>
<keyword evidence="6" id="KW-0408">Iron</keyword>
<dbReference type="InterPro" id="IPR000701">
    <property type="entry name" value="SuccDH_FuR_B_TM-su"/>
</dbReference>
<dbReference type="GO" id="GO:0016020">
    <property type="term" value="C:membrane"/>
    <property type="evidence" value="ECO:0007669"/>
    <property type="project" value="UniProtKB-SubCell"/>
</dbReference>
<comment type="caution">
    <text evidence="9">The sequence shown here is derived from an EMBL/GenBank/DDBJ whole genome shotgun (WGS) entry which is preliminary data.</text>
</comment>
<gene>
    <name evidence="9" type="primary">sdhD</name>
    <name evidence="9" type="ORF">RW1_006_00280</name>
</gene>
<comment type="subcellular location">
    <subcellularLocation>
        <location evidence="1">Membrane</location>
    </subcellularLocation>
</comment>
<evidence type="ECO:0000313" key="9">
    <source>
        <dbReference type="EMBL" id="GAF43136.1"/>
    </source>
</evidence>
<feature type="transmembrane region" description="Helical" evidence="8">
    <location>
        <begin position="104"/>
        <end position="128"/>
    </location>
</feature>
<dbReference type="Gene3D" id="1.20.1300.10">
    <property type="entry name" value="Fumarate reductase/succinate dehydrogenase, transmembrane subunit"/>
    <property type="match status" value="1"/>
</dbReference>
<dbReference type="SUPFAM" id="SSF81343">
    <property type="entry name" value="Fumarate reductase respiratory complex transmembrane subunits"/>
    <property type="match status" value="1"/>
</dbReference>
<evidence type="ECO:0000313" key="10">
    <source>
        <dbReference type="Proteomes" id="UP000019491"/>
    </source>
</evidence>
<dbReference type="EMBL" id="BAWF01000006">
    <property type="protein sequence ID" value="GAF43136.1"/>
    <property type="molecule type" value="Genomic_DNA"/>
</dbReference>
<evidence type="ECO:0000256" key="8">
    <source>
        <dbReference type="SAM" id="Phobius"/>
    </source>
</evidence>
<evidence type="ECO:0000256" key="7">
    <source>
        <dbReference type="ARBA" id="ARBA00023136"/>
    </source>
</evidence>
<organism evidence="9 10">
    <name type="scientific">Rhodococcus wratislaviensis NBRC 100605</name>
    <dbReference type="NCBI Taxonomy" id="1219028"/>
    <lineage>
        <taxon>Bacteria</taxon>
        <taxon>Bacillati</taxon>
        <taxon>Actinomycetota</taxon>
        <taxon>Actinomycetes</taxon>
        <taxon>Mycobacteriales</taxon>
        <taxon>Nocardiaceae</taxon>
        <taxon>Rhodococcus</taxon>
    </lineage>
</organism>
<dbReference type="Proteomes" id="UP000019491">
    <property type="component" value="Unassembled WGS sequence"/>
</dbReference>
<keyword evidence="10" id="KW-1185">Reference proteome</keyword>
<keyword evidence="2" id="KW-0349">Heme</keyword>
<name>X0PZC2_RHOWR</name>
<dbReference type="OrthoDB" id="67843at2"/>
<evidence type="ECO:0000256" key="4">
    <source>
        <dbReference type="ARBA" id="ARBA00022723"/>
    </source>
</evidence>
<dbReference type="RefSeq" id="WP_037227605.1">
    <property type="nucleotide sequence ID" value="NZ_BAWF01000006.1"/>
</dbReference>
<proteinExistence type="predicted"/>
<sequence>MSVPVTTQDLAPQASTGGNFEKFAWIFMRLSGAALLVLVIVHVYVNLVAGDGVHKVDFAFVAGKWASTFWQVWDFAILWLAVLHGTNGVRVIIADYSSRSVVRFWLTMLICSAAVLMLIAGTLTIFTFDPCPTGRTSGHLPSFCPAP</sequence>
<dbReference type="CDD" id="cd03500">
    <property type="entry name" value="SQR_TypeA_SdhD_like"/>
    <property type="match status" value="1"/>
</dbReference>
<accession>X0PZC2</accession>
<evidence type="ECO:0000256" key="5">
    <source>
        <dbReference type="ARBA" id="ARBA00022989"/>
    </source>
</evidence>
<feature type="transmembrane region" description="Helical" evidence="8">
    <location>
        <begin position="65"/>
        <end position="83"/>
    </location>
</feature>
<dbReference type="Pfam" id="PF01127">
    <property type="entry name" value="Sdh_cyt"/>
    <property type="match status" value="1"/>
</dbReference>
<protein>
    <submittedName>
        <fullName evidence="9">Succinate dehydrogenase hydrophobic membrane anchor protein</fullName>
    </submittedName>
</protein>
<evidence type="ECO:0000256" key="2">
    <source>
        <dbReference type="ARBA" id="ARBA00022617"/>
    </source>
</evidence>
<dbReference type="GO" id="GO:0046872">
    <property type="term" value="F:metal ion binding"/>
    <property type="evidence" value="ECO:0007669"/>
    <property type="project" value="UniProtKB-KW"/>
</dbReference>
<dbReference type="InterPro" id="IPR034804">
    <property type="entry name" value="SQR/QFR_C/D"/>
</dbReference>
<evidence type="ECO:0000256" key="1">
    <source>
        <dbReference type="ARBA" id="ARBA00004370"/>
    </source>
</evidence>
<evidence type="ECO:0000256" key="6">
    <source>
        <dbReference type="ARBA" id="ARBA00023004"/>
    </source>
</evidence>
<keyword evidence="5 8" id="KW-1133">Transmembrane helix</keyword>
<keyword evidence="4" id="KW-0479">Metal-binding</keyword>
<keyword evidence="3 8" id="KW-0812">Transmembrane</keyword>